<gene>
    <name evidence="1" type="ORF">D5R40_03850</name>
</gene>
<evidence type="ECO:0000313" key="2">
    <source>
        <dbReference type="Proteomes" id="UP000269154"/>
    </source>
</evidence>
<dbReference type="EMBL" id="RCBY01000012">
    <property type="protein sequence ID" value="RQH53516.1"/>
    <property type="molecule type" value="Genomic_DNA"/>
</dbReference>
<dbReference type="OrthoDB" id="6197209at2"/>
<dbReference type="Proteomes" id="UP000269154">
    <property type="component" value="Unassembled WGS sequence"/>
</dbReference>
<proteinExistence type="predicted"/>
<reference evidence="1 2" key="1">
    <citation type="journal article" date="2018" name="ACS Chem. Biol.">
        <title>Ketoreductase domain dysfunction expands chemodiversity: malyngamide biosynthesis in the cyanobacterium Okeania hirsuta.</title>
        <authorList>
            <person name="Moss N.A."/>
            <person name="Leao T."/>
            <person name="Rankin M."/>
            <person name="McCullough T.M."/>
            <person name="Qu P."/>
            <person name="Korobeynikov A."/>
            <person name="Smith J.L."/>
            <person name="Gerwick L."/>
            <person name="Gerwick W.H."/>
        </authorList>
    </citation>
    <scope>NUCLEOTIDE SEQUENCE [LARGE SCALE GENOMIC DNA]</scope>
    <source>
        <strain evidence="1 2">PAB10Feb10-1</strain>
    </source>
</reference>
<dbReference type="RefSeq" id="WP_124144200.1">
    <property type="nucleotide sequence ID" value="NZ_CAWOKI010000390.1"/>
</dbReference>
<dbReference type="AlphaFoldDB" id="A0A3N6NWP2"/>
<comment type="caution">
    <text evidence="1">The sequence shown here is derived from an EMBL/GenBank/DDBJ whole genome shotgun (WGS) entry which is preliminary data.</text>
</comment>
<evidence type="ECO:0000313" key="1">
    <source>
        <dbReference type="EMBL" id="RQH53516.1"/>
    </source>
</evidence>
<protein>
    <submittedName>
        <fullName evidence="1">Uncharacterized protein</fullName>
    </submittedName>
</protein>
<organism evidence="1 2">
    <name type="scientific">Okeania hirsuta</name>
    <dbReference type="NCBI Taxonomy" id="1458930"/>
    <lineage>
        <taxon>Bacteria</taxon>
        <taxon>Bacillati</taxon>
        <taxon>Cyanobacteriota</taxon>
        <taxon>Cyanophyceae</taxon>
        <taxon>Oscillatoriophycideae</taxon>
        <taxon>Oscillatoriales</taxon>
        <taxon>Microcoleaceae</taxon>
        <taxon>Okeania</taxon>
    </lineage>
</organism>
<name>A0A3N6NWP2_9CYAN</name>
<sequence length="84" mass="9778">MVTVTISIEKLYQWKIILVVNKMSKGVGTYSEQKDNYSQSLNKALYPHNINEFPVCFIDAKDYCKGIEKNNENKKNSSYFNTFL</sequence>
<accession>A0A3N6NWP2</accession>
<keyword evidence="2" id="KW-1185">Reference proteome</keyword>